<proteinExistence type="predicted"/>
<reference evidence="1 2" key="1">
    <citation type="journal article" date="2019" name="Int. J. Syst. Evol. Microbiol.">
        <title>Capsulimonas corticalis gen. nov., sp. nov., an aerobic capsulated bacterium, of a novel bacterial order, Capsulimonadales ord. nov., of the class Armatimonadia of the phylum Armatimonadetes.</title>
        <authorList>
            <person name="Li J."/>
            <person name="Kudo C."/>
            <person name="Tonouchi A."/>
        </authorList>
    </citation>
    <scope>NUCLEOTIDE SEQUENCE [LARGE SCALE GENOMIC DNA]</scope>
    <source>
        <strain evidence="1 2">AX-7</strain>
    </source>
</reference>
<protein>
    <submittedName>
        <fullName evidence="1">Uncharacterized protein</fullName>
    </submittedName>
</protein>
<dbReference type="EMBL" id="AP025739">
    <property type="protein sequence ID" value="BDI33356.1"/>
    <property type="molecule type" value="Genomic_DNA"/>
</dbReference>
<keyword evidence="2" id="KW-1185">Reference proteome</keyword>
<name>A0A402CNK8_9BACT</name>
<evidence type="ECO:0000313" key="2">
    <source>
        <dbReference type="Proteomes" id="UP000287394"/>
    </source>
</evidence>
<dbReference type="AlphaFoldDB" id="A0A402CNK8"/>
<gene>
    <name evidence="1" type="ORF">CCAX7_54070</name>
</gene>
<dbReference type="KEGG" id="ccot:CCAX7_54070"/>
<dbReference type="RefSeq" id="WP_218025443.1">
    <property type="nucleotide sequence ID" value="NZ_AP025739.1"/>
</dbReference>
<evidence type="ECO:0000313" key="1">
    <source>
        <dbReference type="EMBL" id="BDI33356.1"/>
    </source>
</evidence>
<organism evidence="1 2">
    <name type="scientific">Capsulimonas corticalis</name>
    <dbReference type="NCBI Taxonomy" id="2219043"/>
    <lineage>
        <taxon>Bacteria</taxon>
        <taxon>Bacillati</taxon>
        <taxon>Armatimonadota</taxon>
        <taxon>Armatimonadia</taxon>
        <taxon>Capsulimonadales</taxon>
        <taxon>Capsulimonadaceae</taxon>
        <taxon>Capsulimonas</taxon>
    </lineage>
</organism>
<accession>A0A402CNK8</accession>
<sequence>MKTAPTISGRDISPDFRQSEKDAKIAREVLKYAGTPAAIRHFNKSCKPLTTYAYWHILSTLWVSYTGFSDLEMWKKLFSSPRKNRETSLMKPSEFVVFRQMPDQITVYRAHRPGETDWIAYTVAPQTAARFAYERGADCIHAYQVDKADVLALFLRRGEQEILVLDKSRVQFVREIEVVIAGSADTAGKEY</sequence>
<dbReference type="Proteomes" id="UP000287394">
    <property type="component" value="Chromosome"/>
</dbReference>